<accession>A0AAV5GHY8</accession>
<organism evidence="2 3">
    <name type="scientific">Rhodotorula paludigena</name>
    <dbReference type="NCBI Taxonomy" id="86838"/>
    <lineage>
        <taxon>Eukaryota</taxon>
        <taxon>Fungi</taxon>
        <taxon>Dikarya</taxon>
        <taxon>Basidiomycota</taxon>
        <taxon>Pucciniomycotina</taxon>
        <taxon>Microbotryomycetes</taxon>
        <taxon>Sporidiobolales</taxon>
        <taxon>Sporidiobolaceae</taxon>
        <taxon>Rhodotorula</taxon>
    </lineage>
</organism>
<dbReference type="PANTHER" id="PTHR42820:SF1">
    <property type="entry name" value="SHORT-CHAIN DEHYDROGENASE_REDUCTASE FAMILY PROTEIN"/>
    <property type="match status" value="1"/>
</dbReference>
<dbReference type="PROSITE" id="PS00061">
    <property type="entry name" value="ADH_SHORT"/>
    <property type="match status" value="1"/>
</dbReference>
<dbReference type="PANTHER" id="PTHR42820">
    <property type="entry name" value="SHORT-CHAIN DEHYDROGENASE REDUCTASE"/>
    <property type="match status" value="1"/>
</dbReference>
<dbReference type="InterPro" id="IPR002347">
    <property type="entry name" value="SDR_fam"/>
</dbReference>
<gene>
    <name evidence="2" type="ORF">Rhopal_001203-T1</name>
</gene>
<keyword evidence="1" id="KW-0521">NADP</keyword>
<protein>
    <submittedName>
        <fullName evidence="2">Uncharacterized protein</fullName>
    </submittedName>
</protein>
<proteinExistence type="predicted"/>
<evidence type="ECO:0000313" key="2">
    <source>
        <dbReference type="EMBL" id="GJN88238.1"/>
    </source>
</evidence>
<dbReference type="Pfam" id="PF00106">
    <property type="entry name" value="adh_short"/>
    <property type="match status" value="1"/>
</dbReference>
<sequence length="218" mass="23121">MAGRVALITGAGRGIGLSAAKLFLQNNYRVFVSDLNLDKARQELQSTPSDRIGFLETDVTKEDQVEAMTQAALKQFGQVDAAICNAGILSPIVPWLDYIDKMLSVNVKAMRASPSTGKGCSLTFVASVASLYAYCASKWAVRGLSLTAAAEFAPYGIRSNCIQPGATATEMFASFPPELQTAVKDPLEIAQVMLFLAGEQSSFMNGSTVAVHGGQTPT</sequence>
<dbReference type="InterPro" id="IPR036291">
    <property type="entry name" value="NAD(P)-bd_dom_sf"/>
</dbReference>
<dbReference type="EMBL" id="BQKY01000002">
    <property type="protein sequence ID" value="GJN88238.1"/>
    <property type="molecule type" value="Genomic_DNA"/>
</dbReference>
<dbReference type="AlphaFoldDB" id="A0AAV5GHY8"/>
<keyword evidence="3" id="KW-1185">Reference proteome</keyword>
<dbReference type="Proteomes" id="UP001342314">
    <property type="component" value="Unassembled WGS sequence"/>
</dbReference>
<reference evidence="2 3" key="1">
    <citation type="submission" date="2021-12" db="EMBL/GenBank/DDBJ databases">
        <title>High titer production of polyol ester of fatty acids by Rhodotorula paludigena BS15 towards product separation-free biomass refinery.</title>
        <authorList>
            <person name="Mano J."/>
            <person name="Ono H."/>
            <person name="Tanaka T."/>
            <person name="Naito K."/>
            <person name="Sushida H."/>
            <person name="Ike M."/>
            <person name="Tokuyasu K."/>
            <person name="Kitaoka M."/>
        </authorList>
    </citation>
    <scope>NUCLEOTIDE SEQUENCE [LARGE SCALE GENOMIC DNA]</scope>
    <source>
        <strain evidence="2 3">BS15</strain>
    </source>
</reference>
<dbReference type="SUPFAM" id="SSF51735">
    <property type="entry name" value="NAD(P)-binding Rossmann-fold domains"/>
    <property type="match status" value="1"/>
</dbReference>
<dbReference type="CDD" id="cd05233">
    <property type="entry name" value="SDR_c"/>
    <property type="match status" value="1"/>
</dbReference>
<evidence type="ECO:0000313" key="3">
    <source>
        <dbReference type="Proteomes" id="UP001342314"/>
    </source>
</evidence>
<dbReference type="InterPro" id="IPR020904">
    <property type="entry name" value="Sc_DH/Rdtase_CS"/>
</dbReference>
<comment type="caution">
    <text evidence="2">The sequence shown here is derived from an EMBL/GenBank/DDBJ whole genome shotgun (WGS) entry which is preliminary data.</text>
</comment>
<dbReference type="PRINTS" id="PR00081">
    <property type="entry name" value="GDHRDH"/>
</dbReference>
<name>A0AAV5GHY8_9BASI</name>
<evidence type="ECO:0000256" key="1">
    <source>
        <dbReference type="ARBA" id="ARBA00022857"/>
    </source>
</evidence>
<dbReference type="Gene3D" id="3.40.50.720">
    <property type="entry name" value="NAD(P)-binding Rossmann-like Domain"/>
    <property type="match status" value="1"/>
</dbReference>